<dbReference type="Pfam" id="PF01208">
    <property type="entry name" value="URO-D"/>
    <property type="match status" value="1"/>
</dbReference>
<keyword evidence="3" id="KW-1185">Reference proteome</keyword>
<proteinExistence type="predicted"/>
<dbReference type="SUPFAM" id="SSF51726">
    <property type="entry name" value="UROD/MetE-like"/>
    <property type="match status" value="1"/>
</dbReference>
<dbReference type="GO" id="GO:0006779">
    <property type="term" value="P:porphyrin-containing compound biosynthetic process"/>
    <property type="evidence" value="ECO:0007669"/>
    <property type="project" value="InterPro"/>
</dbReference>
<reference evidence="2" key="1">
    <citation type="journal article" date="2015" name="PeerJ">
        <title>First genomic representation of candidate bacterial phylum KSB3 points to enhanced environmental sensing as a trigger of wastewater bulking.</title>
        <authorList>
            <person name="Sekiguchi Y."/>
            <person name="Ohashi A."/>
            <person name="Parks D.H."/>
            <person name="Yamauchi T."/>
            <person name="Tyson G.W."/>
            <person name="Hugenholtz P."/>
        </authorList>
    </citation>
    <scope>NUCLEOTIDE SEQUENCE [LARGE SCALE GENOMIC DNA]</scope>
</reference>
<evidence type="ECO:0000313" key="2">
    <source>
        <dbReference type="EMBL" id="GAK55110.1"/>
    </source>
</evidence>
<dbReference type="EMBL" id="DF820463">
    <property type="protein sequence ID" value="GAK55110.1"/>
    <property type="molecule type" value="Genomic_DNA"/>
</dbReference>
<dbReference type="AlphaFoldDB" id="A0A0S6WB38"/>
<gene>
    <name evidence="2" type="ORF">U27_01941</name>
</gene>
<organism evidence="2">
    <name type="scientific">Vecturithrix granuli</name>
    <dbReference type="NCBI Taxonomy" id="1499967"/>
    <lineage>
        <taxon>Bacteria</taxon>
        <taxon>Candidatus Moduliflexota</taxon>
        <taxon>Candidatus Vecturitrichia</taxon>
        <taxon>Candidatus Vecturitrichales</taxon>
        <taxon>Candidatus Vecturitrichaceae</taxon>
        <taxon>Candidatus Vecturithrix</taxon>
    </lineage>
</organism>
<dbReference type="InterPro" id="IPR052024">
    <property type="entry name" value="Methanogen_methyltrans"/>
</dbReference>
<dbReference type="PANTHER" id="PTHR47099">
    <property type="entry name" value="METHYLCOBAMIDE:COM METHYLTRANSFERASE MTBA"/>
    <property type="match status" value="1"/>
</dbReference>
<protein>
    <recommendedName>
        <fullName evidence="1">Uroporphyrinogen decarboxylase (URO-D) domain-containing protein</fullName>
    </recommendedName>
</protein>
<dbReference type="InterPro" id="IPR000257">
    <property type="entry name" value="Uroporphyrinogen_deCOase"/>
</dbReference>
<sequence>MDTTLSPKERVLHTINFQEPDRVPIFITITPQVAEKLSQFLGISDYTHPDSPLAENRISYTELLVHLGNDIVGIAACAPTAGPTREIEKDILINEWQIKFRKTDLYAEMIEHPLAHAETVADIEAFEFPDPLAEGRFDHAKSMAAKYGKQYAICGDAETTILEVSWYLVGMEKFFMDLAMQKDYVFALMDRVMAYSLGVAKELIKIGADIIWLGDDVGTQQGMMISPKMWRDVFKERMRYVIKELKHLNPEIKIAYHCCGSYFPIIGDLIEIGVDILNALQPTAVNMDLKTIKDTFGSRASLFGGMDTQGAIPFGSLADVEQEVQRVITAAAHGGGYILAGAHNIQPDTSVEKVVKLFEFAKKYGTY</sequence>
<dbReference type="InterPro" id="IPR038071">
    <property type="entry name" value="UROD/MetE-like_sf"/>
</dbReference>
<dbReference type="HOGENOM" id="CLU_054162_0_0_0"/>
<dbReference type="Gene3D" id="3.20.20.210">
    <property type="match status" value="1"/>
</dbReference>
<feature type="domain" description="Uroporphyrinogen decarboxylase (URO-D)" evidence="1">
    <location>
        <begin position="117"/>
        <end position="364"/>
    </location>
</feature>
<dbReference type="STRING" id="1499967.U27_01941"/>
<accession>A0A0S6WB38</accession>
<dbReference type="eggNOG" id="COG0407">
    <property type="taxonomic scope" value="Bacteria"/>
</dbReference>
<evidence type="ECO:0000313" key="3">
    <source>
        <dbReference type="Proteomes" id="UP000030661"/>
    </source>
</evidence>
<dbReference type="PANTHER" id="PTHR47099:SF1">
    <property type="entry name" value="METHYLCOBAMIDE:COM METHYLTRANSFERASE MTBA"/>
    <property type="match status" value="1"/>
</dbReference>
<evidence type="ECO:0000259" key="1">
    <source>
        <dbReference type="Pfam" id="PF01208"/>
    </source>
</evidence>
<dbReference type="GO" id="GO:0004853">
    <property type="term" value="F:uroporphyrinogen decarboxylase activity"/>
    <property type="evidence" value="ECO:0007669"/>
    <property type="project" value="InterPro"/>
</dbReference>
<dbReference type="Proteomes" id="UP000030661">
    <property type="component" value="Unassembled WGS sequence"/>
</dbReference>
<name>A0A0S6WB38_VECG1</name>